<evidence type="ECO:0000256" key="2">
    <source>
        <dbReference type="ARBA" id="ARBA00022475"/>
    </source>
</evidence>
<dbReference type="PROSITE" id="PS50262">
    <property type="entry name" value="G_PROTEIN_RECEP_F1_2"/>
    <property type="match status" value="1"/>
</dbReference>
<feature type="transmembrane region" description="Helical" evidence="9">
    <location>
        <begin position="128"/>
        <end position="149"/>
    </location>
</feature>
<feature type="transmembrane region" description="Helical" evidence="9">
    <location>
        <begin position="90"/>
        <end position="108"/>
    </location>
</feature>
<accession>A0A813RKJ8</accession>
<evidence type="ECO:0000313" key="12">
    <source>
        <dbReference type="Proteomes" id="UP000663845"/>
    </source>
</evidence>
<dbReference type="GO" id="GO:0004930">
    <property type="term" value="F:G protein-coupled receptor activity"/>
    <property type="evidence" value="ECO:0007669"/>
    <property type="project" value="UniProtKB-KW"/>
</dbReference>
<feature type="transmembrane region" description="Helical" evidence="9">
    <location>
        <begin position="169"/>
        <end position="192"/>
    </location>
</feature>
<keyword evidence="4 9" id="KW-1133">Transmembrane helix</keyword>
<keyword evidence="6 9" id="KW-0472">Membrane</keyword>
<reference evidence="11" key="1">
    <citation type="submission" date="2021-02" db="EMBL/GenBank/DDBJ databases">
        <authorList>
            <person name="Nowell W R."/>
        </authorList>
    </citation>
    <scope>NUCLEOTIDE SEQUENCE</scope>
</reference>
<keyword evidence="5" id="KW-0297">G-protein coupled receptor</keyword>
<name>A0A813RKJ8_9BILA</name>
<evidence type="ECO:0000256" key="3">
    <source>
        <dbReference type="ARBA" id="ARBA00022692"/>
    </source>
</evidence>
<dbReference type="InterPro" id="IPR017452">
    <property type="entry name" value="GPCR_Rhodpsn_7TM"/>
</dbReference>
<evidence type="ECO:0000256" key="5">
    <source>
        <dbReference type="ARBA" id="ARBA00023040"/>
    </source>
</evidence>
<feature type="domain" description="G-protein coupled receptors family 1 profile" evidence="10">
    <location>
        <begin position="28"/>
        <end position="277"/>
    </location>
</feature>
<sequence length="327" mass="38103">MAVTILPLIQQGITRYGMTTYLIVGIIGNMFNCIMFTRHSYRRTPSSIYLLFLSICGFIYLPWSTFPIIYALDHIDPQTQSIVICKTRLYISHTLGLFIRFCLVFACADRFFVTRPNVRIRSLSSIPLAIKFILIMCVICSLIAVHLPILMDIRGGVCGMFGIYKFIYAIYQTSVIGIIPPVLMSIFSVLTIRSLRERHRDNPVRTRQRDRCLTRMVFAEIIASISVSIPYSSNLIYTAFTYYVVNRSPLRVEIESFITFFVLFLVYLISVIPFYLYILTSKTFRKEFISLFVNFWYKYIIRRVRIVPYNDQNTVATNNGRTTRIRQ</sequence>
<comment type="caution">
    <text evidence="11">The sequence shown here is derived from an EMBL/GenBank/DDBJ whole genome shotgun (WGS) entry which is preliminary data.</text>
</comment>
<dbReference type="EMBL" id="CAJNOG010000023">
    <property type="protein sequence ID" value="CAF0781583.1"/>
    <property type="molecule type" value="Genomic_DNA"/>
</dbReference>
<proteinExistence type="predicted"/>
<dbReference type="InterPro" id="IPR000276">
    <property type="entry name" value="GPCR_Rhodpsn"/>
</dbReference>
<dbReference type="Gene3D" id="1.20.1070.10">
    <property type="entry name" value="Rhodopsin 7-helix transmembrane proteins"/>
    <property type="match status" value="1"/>
</dbReference>
<evidence type="ECO:0000256" key="4">
    <source>
        <dbReference type="ARBA" id="ARBA00022989"/>
    </source>
</evidence>
<dbReference type="Proteomes" id="UP000663845">
    <property type="component" value="Unassembled WGS sequence"/>
</dbReference>
<dbReference type="Pfam" id="PF00001">
    <property type="entry name" value="7tm_1"/>
    <property type="match status" value="1"/>
</dbReference>
<feature type="transmembrane region" description="Helical" evidence="9">
    <location>
        <begin position="213"/>
        <end position="237"/>
    </location>
</feature>
<dbReference type="SUPFAM" id="SSF81321">
    <property type="entry name" value="Family A G protein-coupled receptor-like"/>
    <property type="match status" value="1"/>
</dbReference>
<keyword evidence="8" id="KW-0807">Transducer</keyword>
<dbReference type="GO" id="GO:0043005">
    <property type="term" value="C:neuron projection"/>
    <property type="evidence" value="ECO:0007669"/>
    <property type="project" value="TreeGrafter"/>
</dbReference>
<evidence type="ECO:0000259" key="10">
    <source>
        <dbReference type="PROSITE" id="PS50262"/>
    </source>
</evidence>
<evidence type="ECO:0000256" key="8">
    <source>
        <dbReference type="ARBA" id="ARBA00023224"/>
    </source>
</evidence>
<dbReference type="AlphaFoldDB" id="A0A813RKJ8"/>
<evidence type="ECO:0000256" key="6">
    <source>
        <dbReference type="ARBA" id="ARBA00023136"/>
    </source>
</evidence>
<organism evidence="11 12">
    <name type="scientific">Adineta steineri</name>
    <dbReference type="NCBI Taxonomy" id="433720"/>
    <lineage>
        <taxon>Eukaryota</taxon>
        <taxon>Metazoa</taxon>
        <taxon>Spiralia</taxon>
        <taxon>Gnathifera</taxon>
        <taxon>Rotifera</taxon>
        <taxon>Eurotatoria</taxon>
        <taxon>Bdelloidea</taxon>
        <taxon>Adinetida</taxon>
        <taxon>Adinetidae</taxon>
        <taxon>Adineta</taxon>
    </lineage>
</organism>
<dbReference type="PANTHER" id="PTHR24229">
    <property type="entry name" value="NEUROPEPTIDES RECEPTOR"/>
    <property type="match status" value="1"/>
</dbReference>
<evidence type="ECO:0000256" key="7">
    <source>
        <dbReference type="ARBA" id="ARBA00023170"/>
    </source>
</evidence>
<dbReference type="GO" id="GO:0007218">
    <property type="term" value="P:neuropeptide signaling pathway"/>
    <property type="evidence" value="ECO:0007669"/>
    <property type="project" value="TreeGrafter"/>
</dbReference>
<evidence type="ECO:0000256" key="1">
    <source>
        <dbReference type="ARBA" id="ARBA00004651"/>
    </source>
</evidence>
<comment type="subcellular location">
    <subcellularLocation>
        <location evidence="1">Cell membrane</location>
        <topology evidence="1">Multi-pass membrane protein</topology>
    </subcellularLocation>
</comment>
<keyword evidence="7" id="KW-0675">Receptor</keyword>
<feature type="transmembrane region" description="Helical" evidence="9">
    <location>
        <begin position="16"/>
        <end position="36"/>
    </location>
</feature>
<dbReference type="GO" id="GO:0005886">
    <property type="term" value="C:plasma membrane"/>
    <property type="evidence" value="ECO:0007669"/>
    <property type="project" value="UniProtKB-SubCell"/>
</dbReference>
<dbReference type="PANTHER" id="PTHR24229:SF40">
    <property type="entry name" value="ALLATOSTATIN C RECEPTOR 1-RELATED"/>
    <property type="match status" value="1"/>
</dbReference>
<keyword evidence="2" id="KW-1003">Cell membrane</keyword>
<feature type="transmembrane region" description="Helical" evidence="9">
    <location>
        <begin position="257"/>
        <end position="278"/>
    </location>
</feature>
<keyword evidence="3 9" id="KW-0812">Transmembrane</keyword>
<feature type="transmembrane region" description="Helical" evidence="9">
    <location>
        <begin position="48"/>
        <end position="70"/>
    </location>
</feature>
<evidence type="ECO:0000313" key="11">
    <source>
        <dbReference type="EMBL" id="CAF0781583.1"/>
    </source>
</evidence>
<gene>
    <name evidence="11" type="ORF">JYZ213_LOCUS4208</name>
</gene>
<dbReference type="GO" id="GO:0042923">
    <property type="term" value="F:neuropeptide binding"/>
    <property type="evidence" value="ECO:0007669"/>
    <property type="project" value="TreeGrafter"/>
</dbReference>
<protein>
    <recommendedName>
        <fullName evidence="10">G-protein coupled receptors family 1 profile domain-containing protein</fullName>
    </recommendedName>
</protein>
<evidence type="ECO:0000256" key="9">
    <source>
        <dbReference type="SAM" id="Phobius"/>
    </source>
</evidence>